<feature type="region of interest" description="Disordered" evidence="1">
    <location>
        <begin position="14"/>
        <end position="41"/>
    </location>
</feature>
<gene>
    <name evidence="2" type="ORF">GE061_009837</name>
</gene>
<evidence type="ECO:0000313" key="2">
    <source>
        <dbReference type="EMBL" id="KAF6215088.1"/>
    </source>
</evidence>
<dbReference type="Proteomes" id="UP000466442">
    <property type="component" value="Unassembled WGS sequence"/>
</dbReference>
<proteinExistence type="predicted"/>
<comment type="caution">
    <text evidence="2">The sequence shown here is derived from an EMBL/GenBank/DDBJ whole genome shotgun (WGS) entry which is preliminary data.</text>
</comment>
<protein>
    <submittedName>
        <fullName evidence="2">Uncharacterized protein</fullName>
    </submittedName>
</protein>
<evidence type="ECO:0000313" key="3">
    <source>
        <dbReference type="Proteomes" id="UP000466442"/>
    </source>
</evidence>
<evidence type="ECO:0000256" key="1">
    <source>
        <dbReference type="SAM" id="MobiDB-lite"/>
    </source>
</evidence>
<organism evidence="2 3">
    <name type="scientific">Apolygus lucorum</name>
    <name type="common">Small green plant bug</name>
    <name type="synonym">Lygocoris lucorum</name>
    <dbReference type="NCBI Taxonomy" id="248454"/>
    <lineage>
        <taxon>Eukaryota</taxon>
        <taxon>Metazoa</taxon>
        <taxon>Ecdysozoa</taxon>
        <taxon>Arthropoda</taxon>
        <taxon>Hexapoda</taxon>
        <taxon>Insecta</taxon>
        <taxon>Pterygota</taxon>
        <taxon>Neoptera</taxon>
        <taxon>Paraneoptera</taxon>
        <taxon>Hemiptera</taxon>
        <taxon>Heteroptera</taxon>
        <taxon>Panheteroptera</taxon>
        <taxon>Cimicomorpha</taxon>
        <taxon>Miridae</taxon>
        <taxon>Mirini</taxon>
        <taxon>Apolygus</taxon>
    </lineage>
</organism>
<name>A0A8S9Y3E2_APOLU</name>
<keyword evidence="3" id="KW-1185">Reference proteome</keyword>
<reference evidence="2" key="1">
    <citation type="journal article" date="2021" name="Mol. Ecol. Resour.">
        <title>Apolygus lucorum genome provides insights into omnivorousness and mesophyll feeding.</title>
        <authorList>
            <person name="Liu Y."/>
            <person name="Liu H."/>
            <person name="Wang H."/>
            <person name="Huang T."/>
            <person name="Liu B."/>
            <person name="Yang B."/>
            <person name="Yin L."/>
            <person name="Li B."/>
            <person name="Zhang Y."/>
            <person name="Zhang S."/>
            <person name="Jiang F."/>
            <person name="Zhang X."/>
            <person name="Ren Y."/>
            <person name="Wang B."/>
            <person name="Wang S."/>
            <person name="Lu Y."/>
            <person name="Wu K."/>
            <person name="Fan W."/>
            <person name="Wang G."/>
        </authorList>
    </citation>
    <scope>NUCLEOTIDE SEQUENCE</scope>
    <source>
        <strain evidence="2">12Hb</strain>
    </source>
</reference>
<accession>A0A8S9Y3E2</accession>
<dbReference type="AlphaFoldDB" id="A0A8S9Y3E2"/>
<dbReference type="EMBL" id="WIXP02000002">
    <property type="protein sequence ID" value="KAF6215088.1"/>
    <property type="molecule type" value="Genomic_DNA"/>
</dbReference>
<sequence length="75" mass="8352">MSLKVIRVHLLPTARMTSRRQGNRNFPREKSRHGSRNRENFDKCGADVLKEESKAGLDVTLTLLDLDGNCGAGGR</sequence>